<dbReference type="InterPro" id="IPR000792">
    <property type="entry name" value="Tscrpt_reg_LuxR_C"/>
</dbReference>
<feature type="domain" description="HTH luxR-type" evidence="2">
    <location>
        <begin position="769"/>
        <end position="833"/>
    </location>
</feature>
<dbReference type="Proteomes" id="UP001645859">
    <property type="component" value="Unassembled WGS sequence"/>
</dbReference>
<dbReference type="Gene3D" id="1.10.10.10">
    <property type="entry name" value="Winged helix-like DNA-binding domain superfamily/Winged helix DNA-binding domain"/>
    <property type="match status" value="1"/>
</dbReference>
<dbReference type="SMART" id="SM00421">
    <property type="entry name" value="HTH_LUXR"/>
    <property type="match status" value="1"/>
</dbReference>
<dbReference type="EMBL" id="QYAC01000005">
    <property type="protein sequence ID" value="MBL3679658.1"/>
    <property type="molecule type" value="Genomic_DNA"/>
</dbReference>
<evidence type="ECO:0000313" key="3">
    <source>
        <dbReference type="EMBL" id="MBL3679658.1"/>
    </source>
</evidence>
<sequence length="842" mass="90868">MVQILRRYLLAGYDIELLSPRGNGGSRFLREFLAEIKEHGHSAVLLPDVGEERPVPSTLLAALADQGRTVPNASVSSPLELAAHMERAFGNRSLILIVDGPQALTPLLQAAIALYRASAQLQIVLLCESEDSAPERAPRAVTVPLPTLTLEELGAVLHGVSGAPLDAGSLSRVYAKSAGLVKLAIAITEIGTIEGNLKLVDGVWTAARDLWSPRLLPMVRRYAQAAPTEDREALEALSVAGVVAATDAVALVGEERLERQRLVAVEVSGTRHWVTVNPPILGEMLRRGGSAMRLSRVRTQVEAVTSKPVKPVVAGETGLRIGRIDPLMMRRVAESRAAALRNARRAWTEQASAGAGLRLIEELVATSAPAPEVLDVVARVSQYSLSQEQRATLRIWEARVQGYQNGEVRRALSLLDTSGERGRELGAYRGLVVAARVRLAADLDVIPADAETQLADSDTLPLLVRHELRTELSAVRYARGHLAAASAGLAELRQWSSGRVGHRVRLYEALVDLGAGRVDAATDAATRGFDDAKDELDGAMMRAYTYVLLLLIVARGQSLGVPRVNELFAALGSVPTFPQNADLGVRVCGVMSASGSAEEIHALVQDLGAVPLSSGTLPGTSRALVDAKLAAIRGDAAVAAELCWNDALELRRRGGALAAAYSAIRALEYSYDEAHARELAEWLQDIDSEPLRAILEYFRARARGDAAGVRDVIQRLAATGQVGHAMQAYRDLGRLQEVRNDHQLAADISAERDAFSSALESNGIDLLQIVATEARLTRREEEVARLIATGLTNRQIQEELVLSIRTVENHVHRLMRKLRVSSRQEVIDAVRGWVGEPVTDRA</sequence>
<gene>
    <name evidence="3" type="ORF">D3230_10230</name>
</gene>
<dbReference type="PRINTS" id="PR00038">
    <property type="entry name" value="HTHLUXR"/>
</dbReference>
<name>A0ABS1SGH4_9MICO</name>
<dbReference type="InterPro" id="IPR036388">
    <property type="entry name" value="WH-like_DNA-bd_sf"/>
</dbReference>
<evidence type="ECO:0000256" key="1">
    <source>
        <dbReference type="ARBA" id="ARBA00023125"/>
    </source>
</evidence>
<comment type="caution">
    <text evidence="3">The sequence shown here is derived from an EMBL/GenBank/DDBJ whole genome shotgun (WGS) entry which is preliminary data.</text>
</comment>
<dbReference type="PROSITE" id="PS50043">
    <property type="entry name" value="HTH_LUXR_2"/>
    <property type="match status" value="1"/>
</dbReference>
<dbReference type="PANTHER" id="PTHR43214">
    <property type="entry name" value="TWO-COMPONENT RESPONSE REGULATOR"/>
    <property type="match status" value="1"/>
</dbReference>
<keyword evidence="4" id="KW-1185">Reference proteome</keyword>
<keyword evidence="1" id="KW-0238">DNA-binding</keyword>
<dbReference type="InterPro" id="IPR016032">
    <property type="entry name" value="Sig_transdc_resp-reg_C-effctor"/>
</dbReference>
<dbReference type="CDD" id="cd06170">
    <property type="entry name" value="LuxR_C_like"/>
    <property type="match status" value="1"/>
</dbReference>
<proteinExistence type="predicted"/>
<reference evidence="3 4" key="1">
    <citation type="submission" date="2018-09" db="EMBL/GenBank/DDBJ databases">
        <title>Comparative genomics of Leucobacter spp.</title>
        <authorList>
            <person name="Reis A.C."/>
            <person name="Kolvenbach B.A."/>
            <person name="Corvini P.F.X."/>
            <person name="Nunes O.C."/>
        </authorList>
    </citation>
    <scope>NUCLEOTIDE SEQUENCE [LARGE SCALE GENOMIC DNA]</scope>
    <source>
        <strain evidence="3 4">TAN 31504</strain>
    </source>
</reference>
<evidence type="ECO:0000313" key="4">
    <source>
        <dbReference type="Proteomes" id="UP001645859"/>
    </source>
</evidence>
<dbReference type="PANTHER" id="PTHR43214:SF43">
    <property type="entry name" value="TWO-COMPONENT RESPONSE REGULATOR"/>
    <property type="match status" value="1"/>
</dbReference>
<evidence type="ECO:0000259" key="2">
    <source>
        <dbReference type="PROSITE" id="PS50043"/>
    </source>
</evidence>
<organism evidence="3 4">
    <name type="scientific">Leucobacter chromiireducens subsp. solipictus</name>
    <dbReference type="NCBI Taxonomy" id="398235"/>
    <lineage>
        <taxon>Bacteria</taxon>
        <taxon>Bacillati</taxon>
        <taxon>Actinomycetota</taxon>
        <taxon>Actinomycetes</taxon>
        <taxon>Micrococcales</taxon>
        <taxon>Microbacteriaceae</taxon>
        <taxon>Leucobacter</taxon>
    </lineage>
</organism>
<protein>
    <submittedName>
        <fullName evidence="3">LuxR family transcriptional regulator</fullName>
    </submittedName>
</protein>
<dbReference type="SUPFAM" id="SSF46894">
    <property type="entry name" value="C-terminal effector domain of the bipartite response regulators"/>
    <property type="match status" value="1"/>
</dbReference>
<accession>A0ABS1SGH4</accession>
<dbReference type="Pfam" id="PF00196">
    <property type="entry name" value="GerE"/>
    <property type="match status" value="1"/>
</dbReference>
<dbReference type="InterPro" id="IPR039420">
    <property type="entry name" value="WalR-like"/>
</dbReference>